<evidence type="ECO:0000313" key="1">
    <source>
        <dbReference type="EMBL" id="KIE06474.1"/>
    </source>
</evidence>
<protein>
    <submittedName>
        <fullName evidence="1">Uncharacterized protein</fullName>
    </submittedName>
</protein>
<name>A0A0C1QLX2_9CYAN</name>
<accession>A0A0C1QLX2</accession>
<organism evidence="1">
    <name type="scientific">Tolypothrix bouteillei VB521301</name>
    <dbReference type="NCBI Taxonomy" id="1479485"/>
    <lineage>
        <taxon>Bacteria</taxon>
        <taxon>Bacillati</taxon>
        <taxon>Cyanobacteriota</taxon>
        <taxon>Cyanophyceae</taxon>
        <taxon>Nostocales</taxon>
        <taxon>Tolypothrichaceae</taxon>
        <taxon>Tolypothrix</taxon>
    </lineage>
</organism>
<reference evidence="1" key="1">
    <citation type="journal article" date="2015" name="Genome Announc.">
        <title>Draft Genome Sequence of Tolypothrix boutellei Strain VB521301.</title>
        <authorList>
            <person name="Chandrababunaidu M.M."/>
            <person name="Singh D."/>
            <person name="Sen D."/>
            <person name="Bhan S."/>
            <person name="Das S."/>
            <person name="Gupta A."/>
            <person name="Adhikary S.P."/>
            <person name="Tripathy S."/>
        </authorList>
    </citation>
    <scope>NUCLEOTIDE SEQUENCE</scope>
    <source>
        <strain evidence="1">VB521301</strain>
    </source>
</reference>
<sequence>MNIYSQLIATVNYRNHYFYIYHYPELVAFNWLVIVNGIAGGFLKVGVHWVSCREDAELWGKRCIDAIYMGKHSQFLEESKKAGGIPKLRFSE</sequence>
<proteinExistence type="predicted"/>
<gene>
    <name evidence="1" type="ORF">DA73_0244650</name>
</gene>
<dbReference type="EMBL" id="JHEG02000064">
    <property type="protein sequence ID" value="KIE06474.1"/>
    <property type="molecule type" value="Genomic_DNA"/>
</dbReference>
<comment type="caution">
    <text evidence="1">The sequence shown here is derived from an EMBL/GenBank/DDBJ whole genome shotgun (WGS) entry which is preliminary data.</text>
</comment>
<dbReference type="AlphaFoldDB" id="A0A0C1QLX2"/>